<reference evidence="2" key="1">
    <citation type="journal article" date="2018" name="DNA Res.">
        <title>Multiple hybrid de novo genome assembly of finger millet, an orphan allotetraploid crop.</title>
        <authorList>
            <person name="Hatakeyama M."/>
            <person name="Aluri S."/>
            <person name="Balachadran M.T."/>
            <person name="Sivarajan S.R."/>
            <person name="Patrignani A."/>
            <person name="Gruter S."/>
            <person name="Poveda L."/>
            <person name="Shimizu-Inatsugi R."/>
            <person name="Baeten J."/>
            <person name="Francoijs K.J."/>
            <person name="Nataraja K.N."/>
            <person name="Reddy Y.A.N."/>
            <person name="Phadnis S."/>
            <person name="Ravikumar R.L."/>
            <person name="Schlapbach R."/>
            <person name="Sreeman S.M."/>
            <person name="Shimizu K.K."/>
        </authorList>
    </citation>
    <scope>NUCLEOTIDE SEQUENCE</scope>
</reference>
<dbReference type="PANTHER" id="PTHR34789">
    <property type="entry name" value="EXPRESSED PROTEIN"/>
    <property type="match status" value="1"/>
</dbReference>
<feature type="chain" id="PRO_5043461767" evidence="1">
    <location>
        <begin position="31"/>
        <end position="151"/>
    </location>
</feature>
<dbReference type="AlphaFoldDB" id="A0AAV5FLF2"/>
<evidence type="ECO:0000313" key="3">
    <source>
        <dbReference type="Proteomes" id="UP001054889"/>
    </source>
</evidence>
<accession>A0AAV5FLF2</accession>
<sequence>MNRAMDAGNHCFILTLLPFLVLLFAGVVFAGRDLDDGANPFPAAPAAGRQGGPYYGYGGGIPGFPPGGFFGGAGYGGAGGGGWGAGYGGAGGGGVEVPTVTCQEKGPCYGKKVTCPKKCFWSYSRSGNGYGAGGGGGSCTVDCKYKCAASC</sequence>
<name>A0AAV5FLF2_ELECO</name>
<dbReference type="Proteomes" id="UP001054889">
    <property type="component" value="Unassembled WGS sequence"/>
</dbReference>
<evidence type="ECO:0000313" key="2">
    <source>
        <dbReference type="EMBL" id="GJN35617.1"/>
    </source>
</evidence>
<organism evidence="2 3">
    <name type="scientific">Eleusine coracana subsp. coracana</name>
    <dbReference type="NCBI Taxonomy" id="191504"/>
    <lineage>
        <taxon>Eukaryota</taxon>
        <taxon>Viridiplantae</taxon>
        <taxon>Streptophyta</taxon>
        <taxon>Embryophyta</taxon>
        <taxon>Tracheophyta</taxon>
        <taxon>Spermatophyta</taxon>
        <taxon>Magnoliopsida</taxon>
        <taxon>Liliopsida</taxon>
        <taxon>Poales</taxon>
        <taxon>Poaceae</taxon>
        <taxon>PACMAD clade</taxon>
        <taxon>Chloridoideae</taxon>
        <taxon>Cynodonteae</taxon>
        <taxon>Eleusininae</taxon>
        <taxon>Eleusine</taxon>
    </lineage>
</organism>
<protein>
    <submittedName>
        <fullName evidence="2">Uncharacterized protein</fullName>
    </submittedName>
</protein>
<keyword evidence="1" id="KW-0732">Signal</keyword>
<proteinExistence type="predicted"/>
<evidence type="ECO:0000256" key="1">
    <source>
        <dbReference type="SAM" id="SignalP"/>
    </source>
</evidence>
<gene>
    <name evidence="2" type="primary">gb24411</name>
    <name evidence="2" type="ORF">PR202_gb24411</name>
</gene>
<dbReference type="PANTHER" id="PTHR34789:SF5">
    <property type="entry name" value="GLYCINE-RICH PROTEIN"/>
    <property type="match status" value="1"/>
</dbReference>
<keyword evidence="3" id="KW-1185">Reference proteome</keyword>
<feature type="signal peptide" evidence="1">
    <location>
        <begin position="1"/>
        <end position="30"/>
    </location>
</feature>
<reference evidence="2" key="2">
    <citation type="submission" date="2021-12" db="EMBL/GenBank/DDBJ databases">
        <title>Resequencing data analysis of finger millet.</title>
        <authorList>
            <person name="Hatakeyama M."/>
            <person name="Aluri S."/>
            <person name="Balachadran M.T."/>
            <person name="Sivarajan S.R."/>
            <person name="Poveda L."/>
            <person name="Shimizu-Inatsugi R."/>
            <person name="Schlapbach R."/>
            <person name="Sreeman S.M."/>
            <person name="Shimizu K.K."/>
        </authorList>
    </citation>
    <scope>NUCLEOTIDE SEQUENCE</scope>
</reference>
<comment type="caution">
    <text evidence="2">The sequence shown here is derived from an EMBL/GenBank/DDBJ whole genome shotgun (WGS) entry which is preliminary data.</text>
</comment>
<dbReference type="EMBL" id="BQKI01000088">
    <property type="protein sequence ID" value="GJN35617.1"/>
    <property type="molecule type" value="Genomic_DNA"/>
</dbReference>